<keyword evidence="6" id="KW-0949">S-adenosyl-L-methionine</keyword>
<accession>D4JA20</accession>
<dbReference type="NCBIfam" id="TIGR02491">
    <property type="entry name" value="NrdG"/>
    <property type="match status" value="1"/>
</dbReference>
<keyword evidence="7" id="KW-0479">Metal-binding</keyword>
<dbReference type="SFLD" id="SFLDF00299">
    <property type="entry name" value="anaerobic_ribonucleoside-triph"/>
    <property type="match status" value="1"/>
</dbReference>
<evidence type="ECO:0000256" key="11">
    <source>
        <dbReference type="ARBA" id="ARBA00047365"/>
    </source>
</evidence>
<proteinExistence type="inferred from homology"/>
<reference evidence="13 14" key="1">
    <citation type="submission" date="2010-03" db="EMBL/GenBank/DDBJ databases">
        <title>The genome sequence of Coprococcus catus GD/7.</title>
        <authorList>
            <consortium name="metaHIT consortium -- http://www.metahit.eu/"/>
            <person name="Pajon A."/>
            <person name="Turner K."/>
            <person name="Parkhill J."/>
            <person name="Duncan S."/>
            <person name="Flint H."/>
        </authorList>
    </citation>
    <scope>NUCLEOTIDE SEQUENCE [LARGE SCALE GENOMIC DNA]</scope>
    <source>
        <strain evidence="13 14">GD/7</strain>
    </source>
</reference>
<dbReference type="CDD" id="cd01335">
    <property type="entry name" value="Radical_SAM"/>
    <property type="match status" value="1"/>
</dbReference>
<dbReference type="SUPFAM" id="SSF102114">
    <property type="entry name" value="Radical SAM enzymes"/>
    <property type="match status" value="1"/>
</dbReference>
<evidence type="ECO:0000313" key="13">
    <source>
        <dbReference type="EMBL" id="CBK81191.1"/>
    </source>
</evidence>
<dbReference type="AlphaFoldDB" id="D4JA20"/>
<dbReference type="PANTHER" id="PTHR30352">
    <property type="entry name" value="PYRUVATE FORMATE-LYASE-ACTIVATING ENZYME"/>
    <property type="match status" value="1"/>
</dbReference>
<dbReference type="SFLD" id="SFLDS00029">
    <property type="entry name" value="Radical_SAM"/>
    <property type="match status" value="1"/>
</dbReference>
<dbReference type="HOGENOM" id="CLU_089926_2_1_9"/>
<keyword evidence="5" id="KW-0004">4Fe-4S</keyword>
<comment type="catalytic activity">
    <reaction evidence="11">
        <text>glycyl-[protein] + reduced [flavodoxin] + S-adenosyl-L-methionine = glycin-2-yl radical-[protein] + semiquinone [flavodoxin] + 5'-deoxyadenosine + L-methionine + H(+)</text>
        <dbReference type="Rhea" id="RHEA:61976"/>
        <dbReference type="Rhea" id="RHEA-COMP:10622"/>
        <dbReference type="Rhea" id="RHEA-COMP:14480"/>
        <dbReference type="Rhea" id="RHEA-COMP:15993"/>
        <dbReference type="Rhea" id="RHEA-COMP:15994"/>
        <dbReference type="ChEBI" id="CHEBI:15378"/>
        <dbReference type="ChEBI" id="CHEBI:17319"/>
        <dbReference type="ChEBI" id="CHEBI:29947"/>
        <dbReference type="ChEBI" id="CHEBI:32722"/>
        <dbReference type="ChEBI" id="CHEBI:57618"/>
        <dbReference type="ChEBI" id="CHEBI:57844"/>
        <dbReference type="ChEBI" id="CHEBI:59789"/>
        <dbReference type="ChEBI" id="CHEBI:140311"/>
    </reaction>
</comment>
<dbReference type="KEGG" id="cct:CC1_25480"/>
<dbReference type="SFLD" id="SFLDG01066">
    <property type="entry name" value="organic_radical-activating_enz"/>
    <property type="match status" value="1"/>
</dbReference>
<evidence type="ECO:0000256" key="1">
    <source>
        <dbReference type="ARBA" id="ARBA00001966"/>
    </source>
</evidence>
<evidence type="ECO:0000256" key="3">
    <source>
        <dbReference type="ARBA" id="ARBA00009777"/>
    </source>
</evidence>
<evidence type="ECO:0000256" key="7">
    <source>
        <dbReference type="ARBA" id="ARBA00022723"/>
    </source>
</evidence>
<evidence type="ECO:0000256" key="5">
    <source>
        <dbReference type="ARBA" id="ARBA00022485"/>
    </source>
</evidence>
<dbReference type="InterPro" id="IPR007197">
    <property type="entry name" value="rSAM"/>
</dbReference>
<evidence type="ECO:0000256" key="6">
    <source>
        <dbReference type="ARBA" id="ARBA00022691"/>
    </source>
</evidence>
<dbReference type="GO" id="GO:0043365">
    <property type="term" value="F:[formate-C-acetyltransferase]-activating enzyme activity"/>
    <property type="evidence" value="ECO:0007669"/>
    <property type="project" value="InterPro"/>
</dbReference>
<evidence type="ECO:0000256" key="10">
    <source>
        <dbReference type="ARBA" id="ARBA00023014"/>
    </source>
</evidence>
<dbReference type="InterPro" id="IPR058240">
    <property type="entry name" value="rSAM_sf"/>
</dbReference>
<evidence type="ECO:0000256" key="8">
    <source>
        <dbReference type="ARBA" id="ARBA00023002"/>
    </source>
</evidence>
<dbReference type="Proteomes" id="UP000008798">
    <property type="component" value="Chromosome"/>
</dbReference>
<sequence>MNLNYADIKYCDVANGKGVRVSLFVSGCTHHCKGCFNEETWNFHYGKPFTEETEKQVLDYLDKSYIAGLSLLGGEPFEHVNQQGLLPLLRKVKARFPEKNIWCYTGYDFEKDILGRMAEQWEETKEMLSYIDVLVDGEFKEALKSPSLQFKGSSNQRIIEVQPSLKEGHIVLWEPKEYVHVEVREN</sequence>
<gene>
    <name evidence="13" type="ORF">CC1_25480</name>
</gene>
<dbReference type="InterPro" id="IPR013785">
    <property type="entry name" value="Aldolase_TIM"/>
</dbReference>
<dbReference type="PIRSF" id="PIRSF000368">
    <property type="entry name" value="NrdG"/>
    <property type="match status" value="1"/>
</dbReference>
<keyword evidence="10" id="KW-0411">Iron-sulfur</keyword>
<evidence type="ECO:0000256" key="2">
    <source>
        <dbReference type="ARBA" id="ARBA00003852"/>
    </source>
</evidence>
<dbReference type="SFLD" id="SFLDG01063">
    <property type="entry name" value="activating_enzymes__group_1"/>
    <property type="match status" value="1"/>
</dbReference>
<dbReference type="Gene3D" id="3.20.20.70">
    <property type="entry name" value="Aldolase class I"/>
    <property type="match status" value="1"/>
</dbReference>
<evidence type="ECO:0000256" key="9">
    <source>
        <dbReference type="ARBA" id="ARBA00023004"/>
    </source>
</evidence>
<dbReference type="PANTHER" id="PTHR30352:SF2">
    <property type="entry name" value="ANAEROBIC RIBONUCLEOSIDE-TRIPHOSPHATE REDUCTASE-ACTIVATING PROTEIN"/>
    <property type="match status" value="1"/>
</dbReference>
<evidence type="ECO:0000256" key="4">
    <source>
        <dbReference type="ARBA" id="ARBA00014281"/>
    </source>
</evidence>
<dbReference type="InterPro" id="IPR001989">
    <property type="entry name" value="Radical_activat_CS"/>
</dbReference>
<dbReference type="InterPro" id="IPR034457">
    <property type="entry name" value="Organic_radical-activating"/>
</dbReference>
<dbReference type="Pfam" id="PF13353">
    <property type="entry name" value="Fer4_12"/>
    <property type="match status" value="1"/>
</dbReference>
<dbReference type="STRING" id="717962.CC1_25480"/>
<dbReference type="GO" id="GO:0004748">
    <property type="term" value="F:ribonucleoside-diphosphate reductase activity, thioredoxin disulfide as acceptor"/>
    <property type="evidence" value="ECO:0007669"/>
    <property type="project" value="TreeGrafter"/>
</dbReference>
<evidence type="ECO:0000256" key="12">
    <source>
        <dbReference type="PIRNR" id="PIRNR000368"/>
    </source>
</evidence>
<dbReference type="EMBL" id="FP929038">
    <property type="protein sequence ID" value="CBK81191.1"/>
    <property type="molecule type" value="Genomic_DNA"/>
</dbReference>
<protein>
    <recommendedName>
        <fullName evidence="4 12">Anaerobic ribonucleoside-triphosphate reductase-activating protein</fullName>
        <ecNumber evidence="12">1.97.1.-</ecNumber>
    </recommendedName>
</protein>
<dbReference type="GO" id="GO:0051539">
    <property type="term" value="F:4 iron, 4 sulfur cluster binding"/>
    <property type="evidence" value="ECO:0007669"/>
    <property type="project" value="UniProtKB-KW"/>
</dbReference>
<dbReference type="PROSITE" id="PS01087">
    <property type="entry name" value="RADICAL_ACTIVATING"/>
    <property type="match status" value="1"/>
</dbReference>
<comment type="function">
    <text evidence="2 12">Activation of anaerobic ribonucleoside-triphosphate reductase under anaerobic conditions by generation of an organic free radical, using S-adenosylmethionine and reduced flavodoxin as cosubstrates to produce 5'-deoxy-adenosine.</text>
</comment>
<reference evidence="13 14" key="2">
    <citation type="submission" date="2010-03" db="EMBL/GenBank/DDBJ databases">
        <authorList>
            <person name="Pajon A."/>
        </authorList>
    </citation>
    <scope>NUCLEOTIDE SEQUENCE [LARGE SCALE GENOMIC DNA]</scope>
    <source>
        <strain evidence="13 14">GD/7</strain>
    </source>
</reference>
<evidence type="ECO:0000313" key="14">
    <source>
        <dbReference type="Proteomes" id="UP000008798"/>
    </source>
</evidence>
<organism evidence="13 14">
    <name type="scientific">Coprococcus catus GD/7</name>
    <dbReference type="NCBI Taxonomy" id="717962"/>
    <lineage>
        <taxon>Bacteria</taxon>
        <taxon>Bacillati</taxon>
        <taxon>Bacillota</taxon>
        <taxon>Clostridia</taxon>
        <taxon>Lachnospirales</taxon>
        <taxon>Lachnospiraceae</taxon>
        <taxon>Coprococcus</taxon>
    </lineage>
</organism>
<comment type="cofactor">
    <cofactor evidence="1">
        <name>[4Fe-4S] cluster</name>
        <dbReference type="ChEBI" id="CHEBI:49883"/>
    </cofactor>
</comment>
<comment type="similarity">
    <text evidence="3 12">Belongs to the organic radical-activating enzymes family.</text>
</comment>
<dbReference type="PATRIC" id="fig|717962.3.peg.2445"/>
<dbReference type="InterPro" id="IPR012837">
    <property type="entry name" value="NrdG"/>
</dbReference>
<dbReference type="EC" id="1.97.1.-" evidence="12"/>
<dbReference type="GO" id="GO:0046872">
    <property type="term" value="F:metal ion binding"/>
    <property type="evidence" value="ECO:0007669"/>
    <property type="project" value="UniProtKB-KW"/>
</dbReference>
<keyword evidence="8 12" id="KW-0560">Oxidoreductase</keyword>
<name>D4JA20_9FIRM</name>
<keyword evidence="9" id="KW-0408">Iron</keyword>